<proteinExistence type="predicted"/>
<dbReference type="eggNOG" id="ENOG502ZQAC">
    <property type="taxonomic scope" value="Bacteria"/>
</dbReference>
<evidence type="ECO:0000313" key="2">
    <source>
        <dbReference type="Proteomes" id="UP000004067"/>
    </source>
</evidence>
<keyword evidence="2" id="KW-1185">Reference proteome</keyword>
<dbReference type="AlphaFoldDB" id="F5RJ98"/>
<reference evidence="1 2" key="1">
    <citation type="submission" date="2011-04" db="EMBL/GenBank/DDBJ databases">
        <authorList>
            <person name="Muzny D."/>
            <person name="Qin X."/>
            <person name="Deng J."/>
            <person name="Jiang H."/>
            <person name="Liu Y."/>
            <person name="Qu J."/>
            <person name="Song X.-Z."/>
            <person name="Zhang L."/>
            <person name="Thornton R."/>
            <person name="Coyle M."/>
            <person name="Francisco L."/>
            <person name="Jackson L."/>
            <person name="Javaid M."/>
            <person name="Korchina V."/>
            <person name="Kovar C."/>
            <person name="Mata R."/>
            <person name="Mathew T."/>
            <person name="Ngo R."/>
            <person name="Nguyen L."/>
            <person name="Nguyen N."/>
            <person name="Okwuonu G."/>
            <person name="Ongeri F."/>
            <person name="Pham C."/>
            <person name="Simmons D."/>
            <person name="Wilczek-Boney K."/>
            <person name="Hale W."/>
            <person name="Jakkamsetti A."/>
            <person name="Pham P."/>
            <person name="Ruth R."/>
            <person name="San Lucas F."/>
            <person name="Warren J."/>
            <person name="Zhang J."/>
            <person name="Zhao Z."/>
            <person name="Zhou C."/>
            <person name="Zhu D."/>
            <person name="Lee S."/>
            <person name="Bess C."/>
            <person name="Blankenburg K."/>
            <person name="Forbes L."/>
            <person name="Fu Q."/>
            <person name="Gubbala S."/>
            <person name="Hirani K."/>
            <person name="Jayaseelan J.C."/>
            <person name="Lara F."/>
            <person name="Munidasa M."/>
            <person name="Palculict T."/>
            <person name="Patil S."/>
            <person name="Pu L.-L."/>
            <person name="Saada N."/>
            <person name="Tang L."/>
            <person name="Weissenberger G."/>
            <person name="Zhu Y."/>
            <person name="Hemphill L."/>
            <person name="Shang Y."/>
            <person name="Youmans B."/>
            <person name="Ayvaz T."/>
            <person name="Ross M."/>
            <person name="Santibanez J."/>
            <person name="Aqrawi P."/>
            <person name="Gross S."/>
            <person name="Joshi V."/>
            <person name="Fowler G."/>
            <person name="Nazareth L."/>
            <person name="Reid J."/>
            <person name="Worley K."/>
            <person name="Petrosino J."/>
            <person name="Highlander S."/>
            <person name="Gibbs R."/>
        </authorList>
    </citation>
    <scope>NUCLEOTIDE SEQUENCE [LARGE SCALE GENOMIC DNA]</scope>
    <source>
        <strain evidence="1 2">DSM 2778</strain>
    </source>
</reference>
<dbReference type="STRING" id="888060.HMPREF9081_0333"/>
<dbReference type="HOGENOM" id="CLU_3306816_0_0_9"/>
<accession>F5RJ98</accession>
<dbReference type="EMBL" id="AFHQ01000007">
    <property type="protein sequence ID" value="EGK62084.1"/>
    <property type="molecule type" value="Genomic_DNA"/>
</dbReference>
<name>F5RJ98_9FIRM</name>
<comment type="caution">
    <text evidence="1">The sequence shown here is derived from an EMBL/GenBank/DDBJ whole genome shotgun (WGS) entry which is preliminary data.</text>
</comment>
<protein>
    <submittedName>
        <fullName evidence="1">Uncharacterized protein</fullName>
    </submittedName>
</protein>
<dbReference type="Proteomes" id="UP000004067">
    <property type="component" value="Unassembled WGS sequence"/>
</dbReference>
<gene>
    <name evidence="1" type="ORF">HMPREF9081_0333</name>
</gene>
<sequence length="39" mass="4449">MMISSSILCDLFYGVEYSRETRTGGRMTGDILKKDTFLL</sequence>
<organism evidence="1 2">
    <name type="scientific">Centipeda periodontii DSM 2778</name>
    <dbReference type="NCBI Taxonomy" id="888060"/>
    <lineage>
        <taxon>Bacteria</taxon>
        <taxon>Bacillati</taxon>
        <taxon>Bacillota</taxon>
        <taxon>Negativicutes</taxon>
        <taxon>Selenomonadales</taxon>
        <taxon>Selenomonadaceae</taxon>
        <taxon>Centipeda</taxon>
    </lineage>
</organism>
<evidence type="ECO:0000313" key="1">
    <source>
        <dbReference type="EMBL" id="EGK62084.1"/>
    </source>
</evidence>